<dbReference type="EMBL" id="JANCYU010000059">
    <property type="protein sequence ID" value="KAK4528034.1"/>
    <property type="molecule type" value="Genomic_DNA"/>
</dbReference>
<sequence>MHAVSQNTCLADTVNSFKVLRSRTWKLWENCMRKVDVKDVSCLSLSKLQEEAFEFLEDLVSLTHLLQTLQRENEDLACRVSHCVEKLLSLRKQKSELEARLSYFIELGDSSLFSSVRLQPVWKLLDSSQVEEFYGPRIAGLVTRTLQTENQSTELELARKRYTILCLGRQLQKSQFCAFYFFRTRHCAVYALANTLYNSEISVDGRTQRVENIGFRLDLKNPNITSSSYCADEKHLHSLCACLFFTIQYPKSWSVSIEESLSYEPSAKCPLCCFGILQHSKDTRLFQIRVEPKISEENIGKLRNLLFELLEKDMSERGSLVISEFPGIFSLPEENPND</sequence>
<reference evidence="1 2" key="1">
    <citation type="submission" date="2022-07" db="EMBL/GenBank/DDBJ databases">
        <title>Genome-wide signatures of adaptation to extreme environments.</title>
        <authorList>
            <person name="Cho C.H."/>
            <person name="Yoon H.S."/>
        </authorList>
    </citation>
    <scope>NUCLEOTIDE SEQUENCE [LARGE SCALE GENOMIC DNA]</scope>
    <source>
        <strain evidence="1 2">108.79 E11</strain>
    </source>
</reference>
<accession>A0AAV9IL39</accession>
<name>A0AAV9IL39_9RHOD</name>
<evidence type="ECO:0000313" key="2">
    <source>
        <dbReference type="Proteomes" id="UP001300502"/>
    </source>
</evidence>
<dbReference type="AlphaFoldDB" id="A0AAV9IL39"/>
<organism evidence="1 2">
    <name type="scientific">Galdieria yellowstonensis</name>
    <dbReference type="NCBI Taxonomy" id="3028027"/>
    <lineage>
        <taxon>Eukaryota</taxon>
        <taxon>Rhodophyta</taxon>
        <taxon>Bangiophyceae</taxon>
        <taxon>Galdieriales</taxon>
        <taxon>Galdieriaceae</taxon>
        <taxon>Galdieria</taxon>
    </lineage>
</organism>
<keyword evidence="2" id="KW-1185">Reference proteome</keyword>
<evidence type="ECO:0000313" key="1">
    <source>
        <dbReference type="EMBL" id="KAK4528034.1"/>
    </source>
</evidence>
<dbReference type="Proteomes" id="UP001300502">
    <property type="component" value="Unassembled WGS sequence"/>
</dbReference>
<gene>
    <name evidence="1" type="ORF">GAYE_SCF48G5968</name>
</gene>
<comment type="caution">
    <text evidence="1">The sequence shown here is derived from an EMBL/GenBank/DDBJ whole genome shotgun (WGS) entry which is preliminary data.</text>
</comment>
<protein>
    <submittedName>
        <fullName evidence="1">Uncharacterized protein</fullName>
    </submittedName>
</protein>
<proteinExistence type="predicted"/>